<feature type="coiled-coil region" evidence="9">
    <location>
        <begin position="354"/>
        <end position="388"/>
    </location>
</feature>
<evidence type="ECO:0000256" key="5">
    <source>
        <dbReference type="ARBA" id="ARBA00022692"/>
    </source>
</evidence>
<proteinExistence type="predicted"/>
<keyword evidence="9" id="KW-0175">Coiled coil</keyword>
<gene>
    <name evidence="12" type="ORF">ACFPPD_09885</name>
</gene>
<dbReference type="InterPro" id="IPR050640">
    <property type="entry name" value="Bact_2-comp_sensor_kinase"/>
</dbReference>
<dbReference type="PANTHER" id="PTHR34220">
    <property type="entry name" value="SENSOR HISTIDINE KINASE YPDA"/>
    <property type="match status" value="1"/>
</dbReference>
<evidence type="ECO:0000256" key="3">
    <source>
        <dbReference type="ARBA" id="ARBA00022553"/>
    </source>
</evidence>
<keyword evidence="5 10" id="KW-0812">Transmembrane</keyword>
<evidence type="ECO:0000313" key="13">
    <source>
        <dbReference type="Proteomes" id="UP001596105"/>
    </source>
</evidence>
<comment type="caution">
    <text evidence="12">The sequence shown here is derived from an EMBL/GenBank/DDBJ whole genome shotgun (WGS) entry which is preliminary data.</text>
</comment>
<feature type="transmembrane region" description="Helical" evidence="10">
    <location>
        <begin position="305"/>
        <end position="327"/>
    </location>
</feature>
<dbReference type="SUPFAM" id="SSF158472">
    <property type="entry name" value="HAMP domain-like"/>
    <property type="match status" value="1"/>
</dbReference>
<dbReference type="Pfam" id="PF00672">
    <property type="entry name" value="HAMP"/>
    <property type="match status" value="1"/>
</dbReference>
<dbReference type="EC" id="2.7.13.3" evidence="12"/>
<sequence length="606" mass="69660">MMNRVRKSLKVKLMLSFTVVIFVIVASIAWFSYQEISKSVKGDIVKFSSQILKQANLNLERYYQEYEQGFLQLGTSREFEEWLKLEPEDKFGFYQYYYGRSDGSGMQRNYILPLVFRHPEIMSITLKSNRGNEFHYTSRYALLNEYSLDLEPWIKDSDKTDKVLMRVVNNPYYLNEKQERQAYLVMSMVKRFGKFEDAGYLKMDVSLKPVQAILQEIELGRNSVGMIADKDGKIIVHADEDKITQPLSADWKERMYGKSRGSFFVKETDEMVVFETLPYTQWKSIVVVYYPTVAGSVERVKTVTAVIAAAGLLLAVLLVFAVMSPITKRITNLRRMMKRTQMGDFSKRLPIDGKDELTDLSQSFNQMLENLDDKVQQLAESKMRQQKAVLSALQSQINSHFLYNALESIHSMAILSDHGEIEQTTINLSNMLRYTSSYRDTIVTVQEEISHMLDYLKICQIRYSDALTYEIHMDKTCENRLCLKAVLQPMVENAIKHGIETAGEAIHITVDVSLREEQVYIRIQDDGQGFKPDILHRLQLQLSSEDEIDKYDEITQVGILNVNYRLKVYYSQRSAGISVCNSEQGGAVVTVTFPALNRYTGDGGSS</sequence>
<dbReference type="Pfam" id="PF06580">
    <property type="entry name" value="His_kinase"/>
    <property type="match status" value="1"/>
</dbReference>
<dbReference type="EMBL" id="JBHSMH010000023">
    <property type="protein sequence ID" value="MFC5469033.1"/>
    <property type="molecule type" value="Genomic_DNA"/>
</dbReference>
<keyword evidence="4 12" id="KW-0808">Transferase</keyword>
<dbReference type="InterPro" id="IPR010559">
    <property type="entry name" value="Sig_transdc_His_kin_internal"/>
</dbReference>
<dbReference type="Gene3D" id="3.30.450.20">
    <property type="entry name" value="PAS domain"/>
    <property type="match status" value="2"/>
</dbReference>
<dbReference type="CDD" id="cd06225">
    <property type="entry name" value="HAMP"/>
    <property type="match status" value="1"/>
</dbReference>
<dbReference type="CDD" id="cd12912">
    <property type="entry name" value="PDC2_MCP_like"/>
    <property type="match status" value="1"/>
</dbReference>
<feature type="domain" description="HAMP" evidence="11">
    <location>
        <begin position="324"/>
        <end position="376"/>
    </location>
</feature>
<evidence type="ECO:0000256" key="7">
    <source>
        <dbReference type="ARBA" id="ARBA00022989"/>
    </source>
</evidence>
<dbReference type="GO" id="GO:0004673">
    <property type="term" value="F:protein histidine kinase activity"/>
    <property type="evidence" value="ECO:0007669"/>
    <property type="project" value="UniProtKB-EC"/>
</dbReference>
<dbReference type="Gene3D" id="6.10.340.10">
    <property type="match status" value="1"/>
</dbReference>
<feature type="transmembrane region" description="Helical" evidence="10">
    <location>
        <begin position="12"/>
        <end position="33"/>
    </location>
</feature>
<keyword evidence="7 10" id="KW-1133">Transmembrane helix</keyword>
<keyword evidence="8 10" id="KW-0472">Membrane</keyword>
<keyword evidence="13" id="KW-1185">Reference proteome</keyword>
<evidence type="ECO:0000256" key="6">
    <source>
        <dbReference type="ARBA" id="ARBA00022777"/>
    </source>
</evidence>
<protein>
    <submittedName>
        <fullName evidence="12">Sensor histidine kinase</fullName>
        <ecNumber evidence="12">2.7.13.3</ecNumber>
    </submittedName>
</protein>
<dbReference type="InterPro" id="IPR033479">
    <property type="entry name" value="dCache_1"/>
</dbReference>
<dbReference type="PROSITE" id="PS50885">
    <property type="entry name" value="HAMP"/>
    <property type="match status" value="1"/>
</dbReference>
<evidence type="ECO:0000259" key="11">
    <source>
        <dbReference type="PROSITE" id="PS50885"/>
    </source>
</evidence>
<keyword evidence="6 12" id="KW-0418">Kinase</keyword>
<dbReference type="SMART" id="SM00304">
    <property type="entry name" value="HAMP"/>
    <property type="match status" value="1"/>
</dbReference>
<dbReference type="SUPFAM" id="SSF55874">
    <property type="entry name" value="ATPase domain of HSP90 chaperone/DNA topoisomerase II/histidine kinase"/>
    <property type="match status" value="1"/>
</dbReference>
<organism evidence="12 13">
    <name type="scientific">Cohnella suwonensis</name>
    <dbReference type="NCBI Taxonomy" id="696072"/>
    <lineage>
        <taxon>Bacteria</taxon>
        <taxon>Bacillati</taxon>
        <taxon>Bacillota</taxon>
        <taxon>Bacilli</taxon>
        <taxon>Bacillales</taxon>
        <taxon>Paenibacillaceae</taxon>
        <taxon>Cohnella</taxon>
    </lineage>
</organism>
<dbReference type="Proteomes" id="UP001596105">
    <property type="component" value="Unassembled WGS sequence"/>
</dbReference>
<dbReference type="InterPro" id="IPR003660">
    <property type="entry name" value="HAMP_dom"/>
</dbReference>
<keyword evidence="2" id="KW-1003">Cell membrane</keyword>
<evidence type="ECO:0000256" key="1">
    <source>
        <dbReference type="ARBA" id="ARBA00004651"/>
    </source>
</evidence>
<dbReference type="Pfam" id="PF02743">
    <property type="entry name" value="dCache_1"/>
    <property type="match status" value="1"/>
</dbReference>
<accession>A0ABW0LT09</accession>
<evidence type="ECO:0000256" key="9">
    <source>
        <dbReference type="SAM" id="Coils"/>
    </source>
</evidence>
<evidence type="ECO:0000256" key="8">
    <source>
        <dbReference type="ARBA" id="ARBA00023136"/>
    </source>
</evidence>
<keyword evidence="3" id="KW-0597">Phosphoprotein</keyword>
<dbReference type="InterPro" id="IPR036890">
    <property type="entry name" value="HATPase_C_sf"/>
</dbReference>
<dbReference type="Pfam" id="PF02518">
    <property type="entry name" value="HATPase_c"/>
    <property type="match status" value="1"/>
</dbReference>
<evidence type="ECO:0000256" key="10">
    <source>
        <dbReference type="SAM" id="Phobius"/>
    </source>
</evidence>
<dbReference type="Gene3D" id="3.30.565.10">
    <property type="entry name" value="Histidine kinase-like ATPase, C-terminal domain"/>
    <property type="match status" value="1"/>
</dbReference>
<reference evidence="13" key="1">
    <citation type="journal article" date="2019" name="Int. J. Syst. Evol. Microbiol.">
        <title>The Global Catalogue of Microorganisms (GCM) 10K type strain sequencing project: providing services to taxonomists for standard genome sequencing and annotation.</title>
        <authorList>
            <consortium name="The Broad Institute Genomics Platform"/>
            <consortium name="The Broad Institute Genome Sequencing Center for Infectious Disease"/>
            <person name="Wu L."/>
            <person name="Ma J."/>
        </authorList>
    </citation>
    <scope>NUCLEOTIDE SEQUENCE [LARGE SCALE GENOMIC DNA]</scope>
    <source>
        <strain evidence="13">CCUG 57113</strain>
    </source>
</reference>
<dbReference type="PANTHER" id="PTHR34220:SF7">
    <property type="entry name" value="SENSOR HISTIDINE KINASE YPDA"/>
    <property type="match status" value="1"/>
</dbReference>
<name>A0ABW0LT09_9BACL</name>
<evidence type="ECO:0000256" key="2">
    <source>
        <dbReference type="ARBA" id="ARBA00022475"/>
    </source>
</evidence>
<dbReference type="InterPro" id="IPR003594">
    <property type="entry name" value="HATPase_dom"/>
</dbReference>
<dbReference type="RefSeq" id="WP_209749132.1">
    <property type="nucleotide sequence ID" value="NZ_JBHSMH010000023.1"/>
</dbReference>
<comment type="subcellular location">
    <subcellularLocation>
        <location evidence="1">Cell membrane</location>
        <topology evidence="1">Multi-pass membrane protein</topology>
    </subcellularLocation>
</comment>
<evidence type="ECO:0000313" key="12">
    <source>
        <dbReference type="EMBL" id="MFC5469033.1"/>
    </source>
</evidence>
<evidence type="ECO:0000256" key="4">
    <source>
        <dbReference type="ARBA" id="ARBA00022679"/>
    </source>
</evidence>